<keyword evidence="2" id="KW-1185">Reference proteome</keyword>
<proteinExistence type="predicted"/>
<name>A0AAV4GN59_9GAST</name>
<sequence length="106" mass="11684">MISSKCEVAIDRSIALVMMKFTLGGSLPASKDCRSKDGQHFYIPLGHPWSSSGWSCLTIARLVFDPHGGTLGDNLSLQIQMFIDFSIQSNVILSLHLAIWCLFVVL</sequence>
<evidence type="ECO:0000313" key="1">
    <source>
        <dbReference type="EMBL" id="GFR86897.1"/>
    </source>
</evidence>
<dbReference type="Proteomes" id="UP000762676">
    <property type="component" value="Unassembled WGS sequence"/>
</dbReference>
<reference evidence="1 2" key="1">
    <citation type="journal article" date="2021" name="Elife">
        <title>Chloroplast acquisition without the gene transfer in kleptoplastic sea slugs, Plakobranchus ocellatus.</title>
        <authorList>
            <person name="Maeda T."/>
            <person name="Takahashi S."/>
            <person name="Yoshida T."/>
            <person name="Shimamura S."/>
            <person name="Takaki Y."/>
            <person name="Nagai Y."/>
            <person name="Toyoda A."/>
            <person name="Suzuki Y."/>
            <person name="Arimoto A."/>
            <person name="Ishii H."/>
            <person name="Satoh N."/>
            <person name="Nishiyama T."/>
            <person name="Hasebe M."/>
            <person name="Maruyama T."/>
            <person name="Minagawa J."/>
            <person name="Obokata J."/>
            <person name="Shigenobu S."/>
        </authorList>
    </citation>
    <scope>NUCLEOTIDE SEQUENCE [LARGE SCALE GENOMIC DNA]</scope>
</reference>
<protein>
    <submittedName>
        <fullName evidence="1">Uncharacterized protein</fullName>
    </submittedName>
</protein>
<dbReference type="EMBL" id="BMAT01008518">
    <property type="protein sequence ID" value="GFR86897.1"/>
    <property type="molecule type" value="Genomic_DNA"/>
</dbReference>
<gene>
    <name evidence="1" type="ORF">ElyMa_004209500</name>
</gene>
<accession>A0AAV4GN59</accession>
<dbReference type="AlphaFoldDB" id="A0AAV4GN59"/>
<organism evidence="1 2">
    <name type="scientific">Elysia marginata</name>
    <dbReference type="NCBI Taxonomy" id="1093978"/>
    <lineage>
        <taxon>Eukaryota</taxon>
        <taxon>Metazoa</taxon>
        <taxon>Spiralia</taxon>
        <taxon>Lophotrochozoa</taxon>
        <taxon>Mollusca</taxon>
        <taxon>Gastropoda</taxon>
        <taxon>Heterobranchia</taxon>
        <taxon>Euthyneura</taxon>
        <taxon>Panpulmonata</taxon>
        <taxon>Sacoglossa</taxon>
        <taxon>Placobranchoidea</taxon>
        <taxon>Plakobranchidae</taxon>
        <taxon>Elysia</taxon>
    </lineage>
</organism>
<evidence type="ECO:0000313" key="2">
    <source>
        <dbReference type="Proteomes" id="UP000762676"/>
    </source>
</evidence>
<comment type="caution">
    <text evidence="1">The sequence shown here is derived from an EMBL/GenBank/DDBJ whole genome shotgun (WGS) entry which is preliminary data.</text>
</comment>